<dbReference type="CDD" id="cd00685">
    <property type="entry name" value="Trans_IPPS_HT"/>
    <property type="match status" value="1"/>
</dbReference>
<comment type="similarity">
    <text evidence="3">Belongs to the FPP/GGPP synthase family.</text>
</comment>
<dbReference type="Pfam" id="PF00348">
    <property type="entry name" value="polyprenyl_synt"/>
    <property type="match status" value="1"/>
</dbReference>
<dbReference type="GO" id="GO:0046872">
    <property type="term" value="F:metal ion binding"/>
    <property type="evidence" value="ECO:0007669"/>
    <property type="project" value="UniProtKB-KW"/>
</dbReference>
<dbReference type="PANTHER" id="PTHR12001">
    <property type="entry name" value="GERANYLGERANYL PYROPHOSPHATE SYNTHASE"/>
    <property type="match status" value="1"/>
</dbReference>
<sequence length="426" mass="49260">MEQVRICHGRQVITPPRENIAAFQEDERMRAKLRETVAHHRFVYNATCASEILLEREYKAEQRNEKTSLKGEAYQRLLKDLREKNDELKMQNCEIRNRTDLYEKNEAEELRRYRDLLQKSTNSKEFDLEAAKELLLNKRALYLKPYEYIRELPGKNVRGKLVDAFQLWLNVVPDTSKAIKTIVNGLHDASLLIDDIEDNSDLRRGRPVAHHIYGIPATINCANYVYFLSLQRCQELQNTRAMSTYVTEMLRLHQGQGLDIYWRDQCACPSIEDYLEMVKNKTGGLFRLAVGMLQAFSDCQTDFTPLLDVLSIYFQIRDDYVNLFNEAYMENKSFGEDLSEGKFSYPLIVAIQANPNDTRLLNIMKQRTKDVEVKKYAIQYLEKQGAAAQTKAKLDDLHGNIKSQLDGIGGNPILEKIMDSLHSSIG</sequence>
<keyword evidence="5" id="KW-1185">Reference proteome</keyword>
<dbReference type="InterPro" id="IPR008949">
    <property type="entry name" value="Isoprenoid_synthase_dom_sf"/>
</dbReference>
<keyword evidence="1" id="KW-0479">Metal-binding</keyword>
<dbReference type="Proteomes" id="UP000053237">
    <property type="component" value="Unassembled WGS sequence"/>
</dbReference>
<dbReference type="SUPFAM" id="SSF48576">
    <property type="entry name" value="Terpenoid synthases"/>
    <property type="match status" value="1"/>
</dbReference>
<organism evidence="4 5">
    <name type="scientific">Albugo candida</name>
    <dbReference type="NCBI Taxonomy" id="65357"/>
    <lineage>
        <taxon>Eukaryota</taxon>
        <taxon>Sar</taxon>
        <taxon>Stramenopiles</taxon>
        <taxon>Oomycota</taxon>
        <taxon>Peronosporomycetes</taxon>
        <taxon>Albuginales</taxon>
        <taxon>Albuginaceae</taxon>
        <taxon>Albugo</taxon>
    </lineage>
</organism>
<evidence type="ECO:0008006" key="6">
    <source>
        <dbReference type="Google" id="ProtNLM"/>
    </source>
</evidence>
<proteinExistence type="inferred from homology"/>
<evidence type="ECO:0000313" key="5">
    <source>
        <dbReference type="Proteomes" id="UP000053237"/>
    </source>
</evidence>
<dbReference type="InterPro" id="IPR000092">
    <property type="entry name" value="Polyprenyl_synt"/>
</dbReference>
<evidence type="ECO:0000256" key="3">
    <source>
        <dbReference type="RuleBase" id="RU004466"/>
    </source>
</evidence>
<dbReference type="PROSITE" id="PS00723">
    <property type="entry name" value="POLYPRENYL_SYNTHASE_1"/>
    <property type="match status" value="1"/>
</dbReference>
<accession>A0A024GDK1</accession>
<evidence type="ECO:0000256" key="2">
    <source>
        <dbReference type="ARBA" id="ARBA00022842"/>
    </source>
</evidence>
<dbReference type="AlphaFoldDB" id="A0A024GDK1"/>
<dbReference type="GO" id="GO:0004659">
    <property type="term" value="F:prenyltransferase activity"/>
    <property type="evidence" value="ECO:0007669"/>
    <property type="project" value="InterPro"/>
</dbReference>
<comment type="caution">
    <text evidence="4">The sequence shown here is derived from an EMBL/GenBank/DDBJ whole genome shotgun (WGS) entry which is preliminary data.</text>
</comment>
<protein>
    <recommendedName>
        <fullName evidence="6">Geranylgeranyl pyrophosphate synthase</fullName>
    </recommendedName>
</protein>
<dbReference type="InterPro" id="IPR033749">
    <property type="entry name" value="Polyprenyl_synt_CS"/>
</dbReference>
<gene>
    <name evidence="4" type="ORF">BN9_057500</name>
</gene>
<dbReference type="PANTHER" id="PTHR12001:SF44">
    <property type="entry name" value="GERANYLGERANYL PYROPHOSPHATE SYNTHASE"/>
    <property type="match status" value="1"/>
</dbReference>
<dbReference type="GO" id="GO:0008299">
    <property type="term" value="P:isoprenoid biosynthetic process"/>
    <property type="evidence" value="ECO:0007669"/>
    <property type="project" value="InterPro"/>
</dbReference>
<dbReference type="EMBL" id="CAIX01000082">
    <property type="protein sequence ID" value="CCI44926.1"/>
    <property type="molecule type" value="Genomic_DNA"/>
</dbReference>
<reference evidence="4 5" key="1">
    <citation type="submission" date="2012-05" db="EMBL/GenBank/DDBJ databases">
        <title>Recombination and specialization in a pathogen metapopulation.</title>
        <authorList>
            <person name="Gardiner A."/>
            <person name="Kemen E."/>
            <person name="Schultz-Larsen T."/>
            <person name="MacLean D."/>
            <person name="Van Oosterhout C."/>
            <person name="Jones J.D.G."/>
        </authorList>
    </citation>
    <scope>NUCLEOTIDE SEQUENCE [LARGE SCALE GENOMIC DNA]</scope>
    <source>
        <strain evidence="4 5">Ac Nc2</strain>
    </source>
</reference>
<dbReference type="InParanoid" id="A0A024GDK1"/>
<dbReference type="Gene3D" id="1.10.600.10">
    <property type="entry name" value="Farnesyl Diphosphate Synthase"/>
    <property type="match status" value="1"/>
</dbReference>
<evidence type="ECO:0000256" key="1">
    <source>
        <dbReference type="ARBA" id="ARBA00022723"/>
    </source>
</evidence>
<dbReference type="OrthoDB" id="6921389at2759"/>
<evidence type="ECO:0000313" key="4">
    <source>
        <dbReference type="EMBL" id="CCI44926.1"/>
    </source>
</evidence>
<keyword evidence="2" id="KW-0460">Magnesium</keyword>
<dbReference type="STRING" id="65357.A0A024GDK1"/>
<name>A0A024GDK1_9STRA</name>
<keyword evidence="3" id="KW-0808">Transferase</keyword>
<dbReference type="SFLD" id="SFLDS00005">
    <property type="entry name" value="Isoprenoid_Synthase_Type_I"/>
    <property type="match status" value="1"/>
</dbReference>